<evidence type="ECO:0000256" key="2">
    <source>
        <dbReference type="ARBA" id="ARBA00022112"/>
    </source>
</evidence>
<feature type="binding site" evidence="4">
    <location>
        <position position="224"/>
    </location>
    <ligand>
        <name>a divalent metal cation</name>
        <dbReference type="ChEBI" id="CHEBI:60240"/>
        <label>1</label>
    </ligand>
</feature>
<protein>
    <recommendedName>
        <fullName evidence="2">GTP cyclohydrolase 1 type 2 homolog</fullName>
    </recommendedName>
</protein>
<evidence type="ECO:0000256" key="4">
    <source>
        <dbReference type="PIRSR" id="PIRSR602678-1"/>
    </source>
</evidence>
<proteinExistence type="inferred from homology"/>
<accession>A0A809SJZ7</accession>
<feature type="binding site" evidence="4">
    <location>
        <position position="106"/>
    </location>
    <ligand>
        <name>a divalent metal cation</name>
        <dbReference type="ChEBI" id="CHEBI:60240"/>
        <label>1</label>
    </ligand>
</feature>
<dbReference type="EMBL" id="AP022325">
    <property type="protein sequence ID" value="BBU47356.1"/>
    <property type="molecule type" value="Genomic_DNA"/>
</dbReference>
<dbReference type="RefSeq" id="WP_161552896.1">
    <property type="nucleotide sequence ID" value="NZ_AP022325.1"/>
</dbReference>
<dbReference type="FunFam" id="3.40.1390.30:FF:000001">
    <property type="entry name" value="GTP cyclohydrolase 1 type 2"/>
    <property type="match status" value="1"/>
</dbReference>
<dbReference type="GO" id="GO:0005737">
    <property type="term" value="C:cytoplasm"/>
    <property type="evidence" value="ECO:0007669"/>
    <property type="project" value="TreeGrafter"/>
</dbReference>
<dbReference type="KEGG" id="mfel:JPM2_0490"/>
<comment type="similarity">
    <text evidence="1">Belongs to the GTP cyclohydrolase I type 2/NIF3 family.</text>
</comment>
<evidence type="ECO:0000256" key="3">
    <source>
        <dbReference type="ARBA" id="ARBA00022723"/>
    </source>
</evidence>
<dbReference type="GO" id="GO:0046872">
    <property type="term" value="F:metal ion binding"/>
    <property type="evidence" value="ECO:0007669"/>
    <property type="project" value="UniProtKB-KW"/>
</dbReference>
<dbReference type="InterPro" id="IPR002678">
    <property type="entry name" value="DUF34/NIF3"/>
</dbReference>
<evidence type="ECO:0000313" key="6">
    <source>
        <dbReference type="Proteomes" id="UP000464317"/>
    </source>
</evidence>
<feature type="binding site" evidence="4">
    <location>
        <position position="221"/>
    </location>
    <ligand>
        <name>a divalent metal cation</name>
        <dbReference type="ChEBI" id="CHEBI:60240"/>
        <label>1</label>
    </ligand>
</feature>
<dbReference type="Gene3D" id="3.40.1390.30">
    <property type="entry name" value="NIF3 (NGG1p interacting factor 3)-like"/>
    <property type="match status" value="2"/>
</dbReference>
<feature type="binding site" evidence="4">
    <location>
        <position position="65"/>
    </location>
    <ligand>
        <name>a divalent metal cation</name>
        <dbReference type="ChEBI" id="CHEBI:60240"/>
        <label>1</label>
    </ligand>
</feature>
<name>A0A809SJZ7_9BACT</name>
<dbReference type="Proteomes" id="UP000464317">
    <property type="component" value="Chromosome"/>
</dbReference>
<keyword evidence="6" id="KW-1185">Reference proteome</keyword>
<dbReference type="Pfam" id="PF01784">
    <property type="entry name" value="DUF34_NIF3"/>
    <property type="match status" value="1"/>
</dbReference>
<reference evidence="5 6" key="1">
    <citation type="submission" date="2020-01" db="EMBL/GenBank/DDBJ databases">
        <title>Complete genome sequence of Mycoplasma felis strain Myco-2.</title>
        <authorList>
            <person name="Kinoshita Y."/>
            <person name="Niwa H."/>
            <person name="Uchida-Fujii E."/>
            <person name="Nukada T."/>
        </authorList>
    </citation>
    <scope>NUCLEOTIDE SEQUENCE [LARGE SCALE GENOMIC DNA]</scope>
    <source>
        <strain evidence="5 6">Myco-2</strain>
    </source>
</reference>
<dbReference type="PANTHER" id="PTHR13799">
    <property type="entry name" value="NGG1 INTERACTING FACTOR 3"/>
    <property type="match status" value="1"/>
</dbReference>
<organism evidence="5 6">
    <name type="scientific">Mycoplasmopsis felis</name>
    <dbReference type="NCBI Taxonomy" id="33923"/>
    <lineage>
        <taxon>Bacteria</taxon>
        <taxon>Bacillati</taxon>
        <taxon>Mycoplasmatota</taxon>
        <taxon>Mycoplasmoidales</taxon>
        <taxon>Metamycoplasmataceae</taxon>
        <taxon>Mycoplasmopsis</taxon>
    </lineage>
</organism>
<keyword evidence="3 4" id="KW-0479">Metal-binding</keyword>
<gene>
    <name evidence="5" type="ORF">JPM2_0490</name>
</gene>
<dbReference type="SUPFAM" id="SSF102705">
    <property type="entry name" value="NIF3 (NGG1p interacting factor 3)-like"/>
    <property type="match status" value="1"/>
</dbReference>
<dbReference type="InterPro" id="IPR036069">
    <property type="entry name" value="DUF34/NIF3_sf"/>
</dbReference>
<feature type="binding site" evidence="4">
    <location>
        <position position="66"/>
    </location>
    <ligand>
        <name>a divalent metal cation</name>
        <dbReference type="ChEBI" id="CHEBI:60240"/>
        <label>1</label>
    </ligand>
</feature>
<evidence type="ECO:0000313" key="5">
    <source>
        <dbReference type="EMBL" id="BBU47356.1"/>
    </source>
</evidence>
<evidence type="ECO:0000256" key="1">
    <source>
        <dbReference type="ARBA" id="ARBA00006964"/>
    </source>
</evidence>
<sequence length="256" mass="30082">MTLKKFIEYLELKYPLQNKEPWDPSGYSVKTQQHKKITGVVLAMDLNSEVLQSAIKNNCNLIISHHPFLFEEHLKDEDIKAPYKREIIKQLRKHQITSYSLHTNYDSALYGTSYQIVKYLDLLDFYDSNSEKYSATINKEFTINEISHLIKEKLLLSEFRTNVINHNQKFKKICFLSGSGYIGQINQLVLKGIDLIITSDLKWSDWINYQEIKANILEIPHLDEEVFAFDLQEQLNNELPDLKVIVKKIKQPYRNI</sequence>
<dbReference type="PANTHER" id="PTHR13799:SF14">
    <property type="entry name" value="GTP CYCLOHYDROLASE 1 TYPE 2 HOMOLOG"/>
    <property type="match status" value="1"/>
</dbReference>
<dbReference type="AlphaFoldDB" id="A0A809SJZ7"/>